<proteinExistence type="predicted"/>
<accession>A0ABV5V0X1</accession>
<sequence>MTDRTLHSSSRDLAEQAGAVLLELRARLRAEGVGPREMKRAGDRAAQESIAGGLTRLHPGDAVLSEEAPDDLRRLSRDRVWIVDPLDGTREFGEPPRDDWAVHVAVWERGELVAGTVALPARGVVHSTGPFAAGRPPTRRPGPLRLAVSRSRPNALVVDLSERLQAELVPMGSAGVKAMAVVDGTVDAYVHAGGQFEWDSAAPVAVARAHGLHTSRTDGSALRYNAPDPWLPDLVVCRPEVADLLLTTIAVLPDAGADRCLRR</sequence>
<protein>
    <submittedName>
        <fullName evidence="1">3'(2'),5'-bisphosphate nucleotidase CysQ</fullName>
        <ecNumber evidence="1">3.1.3.7</ecNumber>
    </submittedName>
</protein>
<dbReference type="Gene3D" id="3.30.540.10">
    <property type="entry name" value="Fructose-1,6-Bisphosphatase, subunit A, domain 1"/>
    <property type="match status" value="1"/>
</dbReference>
<dbReference type="PANTHER" id="PTHR43028:SF5">
    <property type="entry name" value="3'(2'),5'-BISPHOSPHATE NUCLEOTIDASE 1"/>
    <property type="match status" value="1"/>
</dbReference>
<organism evidence="1 2">
    <name type="scientific">Ornithinimicrobium kibberense</name>
    <dbReference type="NCBI Taxonomy" id="282060"/>
    <lineage>
        <taxon>Bacteria</taxon>
        <taxon>Bacillati</taxon>
        <taxon>Actinomycetota</taxon>
        <taxon>Actinomycetes</taxon>
        <taxon>Micrococcales</taxon>
        <taxon>Ornithinimicrobiaceae</taxon>
        <taxon>Ornithinimicrobium</taxon>
    </lineage>
</organism>
<dbReference type="GO" id="GO:0008441">
    <property type="term" value="F:3'(2'),5'-bisphosphate nucleotidase activity"/>
    <property type="evidence" value="ECO:0007669"/>
    <property type="project" value="UniProtKB-EC"/>
</dbReference>
<dbReference type="RefSeq" id="WP_141337182.1">
    <property type="nucleotide sequence ID" value="NZ_JBHMAX010000010.1"/>
</dbReference>
<keyword evidence="1" id="KW-0378">Hydrolase</keyword>
<dbReference type="InterPro" id="IPR000760">
    <property type="entry name" value="Inositol_monophosphatase-like"/>
</dbReference>
<dbReference type="SUPFAM" id="SSF56655">
    <property type="entry name" value="Carbohydrate phosphatase"/>
    <property type="match status" value="1"/>
</dbReference>
<dbReference type="PANTHER" id="PTHR43028">
    <property type="entry name" value="3'(2'),5'-BISPHOSPHATE NUCLEOTIDASE 1"/>
    <property type="match status" value="1"/>
</dbReference>
<dbReference type="Proteomes" id="UP001589613">
    <property type="component" value="Unassembled WGS sequence"/>
</dbReference>
<keyword evidence="2" id="KW-1185">Reference proteome</keyword>
<dbReference type="Pfam" id="PF00459">
    <property type="entry name" value="Inositol_P"/>
    <property type="match status" value="1"/>
</dbReference>
<name>A0ABV5V0X1_9MICO</name>
<reference evidence="1 2" key="1">
    <citation type="submission" date="2024-09" db="EMBL/GenBank/DDBJ databases">
        <authorList>
            <person name="Sun Q."/>
            <person name="Mori K."/>
        </authorList>
    </citation>
    <scope>NUCLEOTIDE SEQUENCE [LARGE SCALE GENOMIC DNA]</scope>
    <source>
        <strain evidence="1 2">JCM 12763</strain>
    </source>
</reference>
<comment type="caution">
    <text evidence="1">The sequence shown here is derived from an EMBL/GenBank/DDBJ whole genome shotgun (WGS) entry which is preliminary data.</text>
</comment>
<evidence type="ECO:0000313" key="1">
    <source>
        <dbReference type="EMBL" id="MFB9731429.1"/>
    </source>
</evidence>
<dbReference type="CDD" id="cd01638">
    <property type="entry name" value="CysQ"/>
    <property type="match status" value="1"/>
</dbReference>
<dbReference type="EMBL" id="JBHMAX010000010">
    <property type="protein sequence ID" value="MFB9731429.1"/>
    <property type="molecule type" value="Genomic_DNA"/>
</dbReference>
<evidence type="ECO:0000313" key="2">
    <source>
        <dbReference type="Proteomes" id="UP001589613"/>
    </source>
</evidence>
<dbReference type="InterPro" id="IPR050725">
    <property type="entry name" value="CysQ/Inositol_MonoPase"/>
</dbReference>
<gene>
    <name evidence="1" type="ORF">ACFFN0_05180</name>
</gene>
<dbReference type="EC" id="3.1.3.7" evidence="1"/>
<dbReference type="Gene3D" id="3.40.190.80">
    <property type="match status" value="1"/>
</dbReference>